<gene>
    <name evidence="2" type="ORF">ASZ90_020103</name>
</gene>
<protein>
    <submittedName>
        <fullName evidence="2">Uncharacterized protein</fullName>
    </submittedName>
</protein>
<organism evidence="2">
    <name type="scientific">hydrocarbon metagenome</name>
    <dbReference type="NCBI Taxonomy" id="938273"/>
    <lineage>
        <taxon>unclassified sequences</taxon>
        <taxon>metagenomes</taxon>
        <taxon>ecological metagenomes</taxon>
    </lineage>
</organism>
<dbReference type="InterPro" id="IPR012610">
    <property type="entry name" value="SASP_SspH"/>
</dbReference>
<dbReference type="GO" id="GO:0042601">
    <property type="term" value="C:endospore-forming forespore"/>
    <property type="evidence" value="ECO:0007669"/>
    <property type="project" value="InterPro"/>
</dbReference>
<accession>A0A0W8E1C2</accession>
<reference evidence="2" key="1">
    <citation type="journal article" date="2015" name="Proc. Natl. Acad. Sci. U.S.A.">
        <title>Networks of energetic and metabolic interactions define dynamics in microbial communities.</title>
        <authorList>
            <person name="Embree M."/>
            <person name="Liu J.K."/>
            <person name="Al-Bassam M.M."/>
            <person name="Zengler K."/>
        </authorList>
    </citation>
    <scope>NUCLEOTIDE SEQUENCE</scope>
</reference>
<dbReference type="AlphaFoldDB" id="A0A0W8E1C2"/>
<evidence type="ECO:0000313" key="2">
    <source>
        <dbReference type="EMBL" id="KUG02471.1"/>
    </source>
</evidence>
<keyword evidence="1" id="KW-0749">Sporulation</keyword>
<dbReference type="GO" id="GO:0030436">
    <property type="term" value="P:asexual sporulation"/>
    <property type="evidence" value="ECO:0007669"/>
    <property type="project" value="InterPro"/>
</dbReference>
<dbReference type="GO" id="GO:0030435">
    <property type="term" value="P:sporulation resulting in formation of a cellular spore"/>
    <property type="evidence" value="ECO:0007669"/>
    <property type="project" value="UniProtKB-KW"/>
</dbReference>
<proteinExistence type="predicted"/>
<evidence type="ECO:0000256" key="1">
    <source>
        <dbReference type="ARBA" id="ARBA00022969"/>
    </source>
</evidence>
<dbReference type="EMBL" id="LNQE01001918">
    <property type="protein sequence ID" value="KUG02471.1"/>
    <property type="molecule type" value="Genomic_DNA"/>
</dbReference>
<sequence length="58" mass="6720">MDKKRAKEIMDSLGVIEVTHRNSPVWIENLDGDMANIEYLNRSGKARVPLADLYETEW</sequence>
<dbReference type="Pfam" id="PF08141">
    <property type="entry name" value="SspH"/>
    <property type="match status" value="1"/>
</dbReference>
<name>A0A0W8E1C2_9ZZZZ</name>
<comment type="caution">
    <text evidence="2">The sequence shown here is derived from an EMBL/GenBank/DDBJ whole genome shotgun (WGS) entry which is preliminary data.</text>
</comment>